<proteinExistence type="predicted"/>
<dbReference type="Proteomes" id="UP001472978">
    <property type="component" value="Unassembled WGS sequence"/>
</dbReference>
<dbReference type="InterPro" id="IPR023298">
    <property type="entry name" value="ATPase_P-typ_TM_dom_sf"/>
</dbReference>
<dbReference type="InterPro" id="IPR006068">
    <property type="entry name" value="ATPase_P-typ_cation-transptr_C"/>
</dbReference>
<organism evidence="3 4">
    <name type="scientific">Halomonas pelophila</name>
    <dbReference type="NCBI Taxonomy" id="3151122"/>
    <lineage>
        <taxon>Bacteria</taxon>
        <taxon>Pseudomonadati</taxon>
        <taxon>Pseudomonadota</taxon>
        <taxon>Gammaproteobacteria</taxon>
        <taxon>Oceanospirillales</taxon>
        <taxon>Halomonadaceae</taxon>
        <taxon>Halomonas</taxon>
    </lineage>
</organism>
<sequence length="133" mass="14491">MSAGEAAVRLDAYGPNRLPAPAKRSRLIRLLRHFHSILIYVLLGSAAITAITLGIALAFESTEADTMRRPPRPRHQPLLTGELTWHIVLVSALFSTVAVPLQDGVIIVGVGVALLAITEAENEVQLRLRQLRT</sequence>
<evidence type="ECO:0000256" key="1">
    <source>
        <dbReference type="SAM" id="Phobius"/>
    </source>
</evidence>
<gene>
    <name evidence="3" type="ORF">ABE957_16495</name>
</gene>
<dbReference type="SMART" id="SM00831">
    <property type="entry name" value="Cation_ATPase_N"/>
    <property type="match status" value="1"/>
</dbReference>
<dbReference type="InterPro" id="IPR004014">
    <property type="entry name" value="ATPase_P-typ_cation-transptr_N"/>
</dbReference>
<protein>
    <submittedName>
        <fullName evidence="3">Cation transporting ATPase C-terminal domain-containing protein</fullName>
    </submittedName>
</protein>
<keyword evidence="1" id="KW-0472">Membrane</keyword>
<keyword evidence="1" id="KW-1133">Transmembrane helix</keyword>
<keyword evidence="4" id="KW-1185">Reference proteome</keyword>
<dbReference type="Pfam" id="PF00689">
    <property type="entry name" value="Cation_ATPase_C"/>
    <property type="match status" value="1"/>
</dbReference>
<dbReference type="RefSeq" id="WP_349759767.1">
    <property type="nucleotide sequence ID" value="NZ_JBEGCI010000018.1"/>
</dbReference>
<dbReference type="Gene3D" id="1.20.1110.10">
    <property type="entry name" value="Calcium-transporting ATPase, transmembrane domain"/>
    <property type="match status" value="1"/>
</dbReference>
<evidence type="ECO:0000313" key="3">
    <source>
        <dbReference type="EMBL" id="MEQ6890273.1"/>
    </source>
</evidence>
<name>A0ABV1N983_9GAMM</name>
<reference evidence="3 4" key="1">
    <citation type="submission" date="2024-05" db="EMBL/GenBank/DDBJ databases">
        <title>Halomonas sp. CS7 16S ribosomal RNA gene Genome sequencing and assembly.</title>
        <authorList>
            <person name="Yook S."/>
        </authorList>
    </citation>
    <scope>NUCLEOTIDE SEQUENCE [LARGE SCALE GENOMIC DNA]</scope>
    <source>
        <strain evidence="3 4">CS7</strain>
    </source>
</reference>
<evidence type="ECO:0000259" key="2">
    <source>
        <dbReference type="SMART" id="SM00831"/>
    </source>
</evidence>
<dbReference type="SUPFAM" id="SSF81665">
    <property type="entry name" value="Calcium ATPase, transmembrane domain M"/>
    <property type="match status" value="2"/>
</dbReference>
<keyword evidence="1" id="KW-0812">Transmembrane</keyword>
<accession>A0ABV1N983</accession>
<evidence type="ECO:0000313" key="4">
    <source>
        <dbReference type="Proteomes" id="UP001472978"/>
    </source>
</evidence>
<dbReference type="EMBL" id="JBEGCI010000018">
    <property type="protein sequence ID" value="MEQ6890273.1"/>
    <property type="molecule type" value="Genomic_DNA"/>
</dbReference>
<feature type="domain" description="Cation-transporting P-type ATPase N-terminal" evidence="2">
    <location>
        <begin position="2"/>
        <end position="54"/>
    </location>
</feature>
<feature type="transmembrane region" description="Helical" evidence="1">
    <location>
        <begin position="37"/>
        <end position="59"/>
    </location>
</feature>
<comment type="caution">
    <text evidence="3">The sequence shown here is derived from an EMBL/GenBank/DDBJ whole genome shotgun (WGS) entry which is preliminary data.</text>
</comment>